<sequence>MARINFGILSTANIARKALIPAIERSYNAQVLGVASGSGKAESFAAELNIPKFYNTYEDLLDDPEIDAVYIPLPNQLHKKWTIEAAKRGKHVLCEKPAALSVEEIKEMVAVCRENNVVFMEAFMYHFHPQHKRVKEIITNGEIGDVNLIKSTFSFPLEMDSNNIRLNPELGGGVVYDVGCYCIHATRMITGEEPVKVSAFSLNHPGTNVDTTVCGLLSFESGILASFDCSFEQQLVEQYEVIGTKGSIFVKHAFRPDREGACGLIKVTSEAGEREEIAEGDQYALQVEHFAECILNGAHPVYGGEETIKNMQVIERVLAELK</sequence>
<accession>A0AAW5EEP9</accession>
<organism evidence="5 6">
    <name type="scientific">Fredinandcohnia quinoae</name>
    <dbReference type="NCBI Taxonomy" id="2918902"/>
    <lineage>
        <taxon>Bacteria</taxon>
        <taxon>Bacillati</taxon>
        <taxon>Bacillota</taxon>
        <taxon>Bacilli</taxon>
        <taxon>Bacillales</taxon>
        <taxon>Bacillaceae</taxon>
        <taxon>Fredinandcohnia</taxon>
    </lineage>
</organism>
<dbReference type="GO" id="GO:0000166">
    <property type="term" value="F:nucleotide binding"/>
    <property type="evidence" value="ECO:0007669"/>
    <property type="project" value="InterPro"/>
</dbReference>
<feature type="domain" description="Gfo/Idh/MocA-like oxidoreductase N-terminal" evidence="3">
    <location>
        <begin position="4"/>
        <end position="122"/>
    </location>
</feature>
<comment type="caution">
    <text evidence="5">The sequence shown here is derived from an EMBL/GenBank/DDBJ whole genome shotgun (WGS) entry which is preliminary data.</text>
</comment>
<comment type="similarity">
    <text evidence="1">Belongs to the Gfo/Idh/MocA family.</text>
</comment>
<evidence type="ECO:0000259" key="4">
    <source>
        <dbReference type="Pfam" id="PF22725"/>
    </source>
</evidence>
<keyword evidence="2" id="KW-0560">Oxidoreductase</keyword>
<dbReference type="Gene3D" id="3.30.360.10">
    <property type="entry name" value="Dihydrodipicolinate Reductase, domain 2"/>
    <property type="match status" value="1"/>
</dbReference>
<evidence type="ECO:0000313" key="5">
    <source>
        <dbReference type="EMBL" id="MCH1627986.1"/>
    </source>
</evidence>
<dbReference type="Pfam" id="PF01408">
    <property type="entry name" value="GFO_IDH_MocA"/>
    <property type="match status" value="1"/>
</dbReference>
<gene>
    <name evidence="5" type="ORF">MJG50_21915</name>
</gene>
<keyword evidence="6" id="KW-1185">Reference proteome</keyword>
<evidence type="ECO:0000259" key="3">
    <source>
        <dbReference type="Pfam" id="PF01408"/>
    </source>
</evidence>
<dbReference type="InterPro" id="IPR036291">
    <property type="entry name" value="NAD(P)-bd_dom_sf"/>
</dbReference>
<evidence type="ECO:0000256" key="1">
    <source>
        <dbReference type="ARBA" id="ARBA00010928"/>
    </source>
</evidence>
<dbReference type="RefSeq" id="WP_240257903.1">
    <property type="nucleotide sequence ID" value="NZ_JAKTTI010000075.1"/>
</dbReference>
<dbReference type="PANTHER" id="PTHR22604:SF105">
    <property type="entry name" value="TRANS-1,2-DIHYDROBENZENE-1,2-DIOL DEHYDROGENASE"/>
    <property type="match status" value="1"/>
</dbReference>
<protein>
    <submittedName>
        <fullName evidence="5">Gfo/Idh/MocA family oxidoreductase</fullName>
    </submittedName>
</protein>
<dbReference type="InterPro" id="IPR055170">
    <property type="entry name" value="GFO_IDH_MocA-like_dom"/>
</dbReference>
<reference evidence="5" key="1">
    <citation type="submission" date="2022-02" db="EMBL/GenBank/DDBJ databases">
        <title>Fredinandcohnia quinoae sp. nov. isolated from Chenopodium quinoa seeds.</title>
        <authorList>
            <person name="Saati-Santamaria Z."/>
            <person name="Flores-Felix J.D."/>
            <person name="Igual J.M."/>
            <person name="Velazquez E."/>
            <person name="Garcia-Fraile P."/>
            <person name="Martinez-Molina E."/>
        </authorList>
    </citation>
    <scope>NUCLEOTIDE SEQUENCE</scope>
    <source>
        <strain evidence="5">SECRCQ15</strain>
    </source>
</reference>
<evidence type="ECO:0000313" key="6">
    <source>
        <dbReference type="Proteomes" id="UP001431131"/>
    </source>
</evidence>
<dbReference type="GO" id="GO:0016491">
    <property type="term" value="F:oxidoreductase activity"/>
    <property type="evidence" value="ECO:0007669"/>
    <property type="project" value="UniProtKB-KW"/>
</dbReference>
<dbReference type="Proteomes" id="UP001431131">
    <property type="component" value="Unassembled WGS sequence"/>
</dbReference>
<name>A0AAW5EEP9_9BACI</name>
<feature type="domain" description="GFO/IDH/MocA-like oxidoreductase" evidence="4">
    <location>
        <begin position="132"/>
        <end position="248"/>
    </location>
</feature>
<dbReference type="AlphaFoldDB" id="A0AAW5EEP9"/>
<dbReference type="SUPFAM" id="SSF51735">
    <property type="entry name" value="NAD(P)-binding Rossmann-fold domains"/>
    <property type="match status" value="1"/>
</dbReference>
<dbReference type="PANTHER" id="PTHR22604">
    <property type="entry name" value="OXIDOREDUCTASES"/>
    <property type="match status" value="1"/>
</dbReference>
<dbReference type="SUPFAM" id="SSF55347">
    <property type="entry name" value="Glyceraldehyde-3-phosphate dehydrogenase-like, C-terminal domain"/>
    <property type="match status" value="1"/>
</dbReference>
<dbReference type="InterPro" id="IPR050984">
    <property type="entry name" value="Gfo/Idh/MocA_domain"/>
</dbReference>
<proteinExistence type="inferred from homology"/>
<dbReference type="Pfam" id="PF22725">
    <property type="entry name" value="GFO_IDH_MocA_C3"/>
    <property type="match status" value="1"/>
</dbReference>
<dbReference type="InterPro" id="IPR000683">
    <property type="entry name" value="Gfo/Idh/MocA-like_OxRdtase_N"/>
</dbReference>
<evidence type="ECO:0000256" key="2">
    <source>
        <dbReference type="ARBA" id="ARBA00023002"/>
    </source>
</evidence>
<dbReference type="Gene3D" id="3.40.50.720">
    <property type="entry name" value="NAD(P)-binding Rossmann-like Domain"/>
    <property type="match status" value="1"/>
</dbReference>
<dbReference type="EMBL" id="JAKTTI010000075">
    <property type="protein sequence ID" value="MCH1627986.1"/>
    <property type="molecule type" value="Genomic_DNA"/>
</dbReference>